<dbReference type="GO" id="GO:0000150">
    <property type="term" value="F:DNA strand exchange activity"/>
    <property type="evidence" value="ECO:0007669"/>
    <property type="project" value="InterPro"/>
</dbReference>
<dbReference type="InterPro" id="IPR025827">
    <property type="entry name" value="Zn_ribbon_recom_dom"/>
</dbReference>
<sequence>MKIAIYSRKSVFSEKGDSIENQIELCKNYCKNHLDIKNSEFYIYEDEGFSGKNINRPQFKKLIDDIKNNKIDILICYRLDRISRNVADFSSTLDLLQEYNVNFISIKEQFDTSSPMGRAMIYIASVFAQLERETIAERVKDNMLQLAKVGKWSGGQLPLGFISEKVTYTNEEMKNKSFSKLIPVKDELEIVKFIYTNYIQKGSIHNLVKELNNIGYKTKTGSNFELSGVKRILKNSLYVKSDESTHSYLKSKNYNVYGNPNGNGYLTYNKKTDKDNIIIAVASHKGIISSEDWLYVQKKFDENKEKVESISNRTGTGSNETLFSGLLKCGNCGSNMVIKYNTKNKDGKNYIYYTCSSKNKSFSKTKCDTPNLRAELVDSQLIRKIKTYNKDVILNVYNSKLNILLNSSNKNLLTSLNNQLSEKTNQIHNLIKEISLANEETLKELLRNEINNINSEINDIKSKINNTELIQNDIKNTIDNIKLLIKSFINFDKYFFDNDDINIKRNLLKNIIEEITFDYQNKNFNVKFFYIDNMYLDSTCESLDCYLYPS</sequence>
<accession>A0A9X3XQ56</accession>
<reference evidence="4" key="1">
    <citation type="submission" date="2022-05" db="EMBL/GenBank/DDBJ databases">
        <title>Draft genome sequence of Clostridium tertium strain CP3 isolated from Peru.</title>
        <authorList>
            <person name="Hurtado R."/>
            <person name="Lima L."/>
            <person name="Sousa T."/>
            <person name="Jaiswal A.K."/>
            <person name="Tiwari S."/>
            <person name="Maturrano L."/>
            <person name="Brenig B."/>
            <person name="Azevedo V."/>
        </authorList>
    </citation>
    <scope>NUCLEOTIDE SEQUENCE</scope>
    <source>
        <strain evidence="4">CP3</strain>
    </source>
</reference>
<dbReference type="PANTHER" id="PTHR30461">
    <property type="entry name" value="DNA-INVERTASE FROM LAMBDOID PROPHAGE"/>
    <property type="match status" value="1"/>
</dbReference>
<dbReference type="InterPro" id="IPR011109">
    <property type="entry name" value="DNA_bind_recombinase_dom"/>
</dbReference>
<feature type="domain" description="Recombinase" evidence="3">
    <location>
        <begin position="158"/>
        <end position="306"/>
    </location>
</feature>
<dbReference type="Gene3D" id="3.40.50.1390">
    <property type="entry name" value="Resolvase, N-terminal catalytic domain"/>
    <property type="match status" value="1"/>
</dbReference>
<keyword evidence="1" id="KW-0175">Coiled coil</keyword>
<dbReference type="InterPro" id="IPR050639">
    <property type="entry name" value="SSR_resolvase"/>
</dbReference>
<dbReference type="PROSITE" id="PS51737">
    <property type="entry name" value="RECOMBINASE_DNA_BIND"/>
    <property type="match status" value="1"/>
</dbReference>
<proteinExistence type="predicted"/>
<evidence type="ECO:0000313" key="4">
    <source>
        <dbReference type="EMBL" id="MDC4241654.1"/>
    </source>
</evidence>
<dbReference type="Pfam" id="PF07508">
    <property type="entry name" value="Recombinase"/>
    <property type="match status" value="1"/>
</dbReference>
<dbReference type="Pfam" id="PF00239">
    <property type="entry name" value="Resolvase"/>
    <property type="match status" value="1"/>
</dbReference>
<feature type="coiled-coil region" evidence="1">
    <location>
        <begin position="413"/>
        <end position="470"/>
    </location>
</feature>
<dbReference type="EMBL" id="JAMRYU010000017">
    <property type="protein sequence ID" value="MDC4241654.1"/>
    <property type="molecule type" value="Genomic_DNA"/>
</dbReference>
<dbReference type="InterPro" id="IPR038109">
    <property type="entry name" value="DNA_bind_recomb_sf"/>
</dbReference>
<dbReference type="RefSeq" id="WP_272470585.1">
    <property type="nucleotide sequence ID" value="NZ_JAMRYU010000017.1"/>
</dbReference>
<dbReference type="Proteomes" id="UP001141183">
    <property type="component" value="Unassembled WGS sequence"/>
</dbReference>
<organism evidence="4 5">
    <name type="scientific">Clostridium tertium</name>
    <dbReference type="NCBI Taxonomy" id="1559"/>
    <lineage>
        <taxon>Bacteria</taxon>
        <taxon>Bacillati</taxon>
        <taxon>Bacillota</taxon>
        <taxon>Clostridia</taxon>
        <taxon>Eubacteriales</taxon>
        <taxon>Clostridiaceae</taxon>
        <taxon>Clostridium</taxon>
    </lineage>
</organism>
<dbReference type="InterPro" id="IPR006119">
    <property type="entry name" value="Resolv_N"/>
</dbReference>
<name>A0A9X3XQ56_9CLOT</name>
<protein>
    <submittedName>
        <fullName evidence="4">Recombinase family protein</fullName>
    </submittedName>
</protein>
<dbReference type="InterPro" id="IPR036162">
    <property type="entry name" value="Resolvase-like_N_sf"/>
</dbReference>
<dbReference type="GO" id="GO:0003677">
    <property type="term" value="F:DNA binding"/>
    <property type="evidence" value="ECO:0007669"/>
    <property type="project" value="InterPro"/>
</dbReference>
<dbReference type="SUPFAM" id="SSF53041">
    <property type="entry name" value="Resolvase-like"/>
    <property type="match status" value="1"/>
</dbReference>
<dbReference type="Pfam" id="PF13408">
    <property type="entry name" value="Zn_ribbon_recom"/>
    <property type="match status" value="1"/>
</dbReference>
<dbReference type="AlphaFoldDB" id="A0A9X3XQ56"/>
<comment type="caution">
    <text evidence="4">The sequence shown here is derived from an EMBL/GenBank/DDBJ whole genome shotgun (WGS) entry which is preliminary data.</text>
</comment>
<dbReference type="SMART" id="SM00857">
    <property type="entry name" value="Resolvase"/>
    <property type="match status" value="1"/>
</dbReference>
<evidence type="ECO:0000256" key="1">
    <source>
        <dbReference type="SAM" id="Coils"/>
    </source>
</evidence>
<evidence type="ECO:0000259" key="2">
    <source>
        <dbReference type="PROSITE" id="PS51736"/>
    </source>
</evidence>
<evidence type="ECO:0000259" key="3">
    <source>
        <dbReference type="PROSITE" id="PS51737"/>
    </source>
</evidence>
<dbReference type="Gene3D" id="3.90.1750.20">
    <property type="entry name" value="Putative Large Serine Recombinase, Chain B, Domain 2"/>
    <property type="match status" value="1"/>
</dbReference>
<dbReference type="PROSITE" id="PS51736">
    <property type="entry name" value="RECOMBINASES_3"/>
    <property type="match status" value="1"/>
</dbReference>
<feature type="domain" description="Resolvase/invertase-type recombinase catalytic" evidence="2">
    <location>
        <begin position="2"/>
        <end position="150"/>
    </location>
</feature>
<dbReference type="PANTHER" id="PTHR30461:SF23">
    <property type="entry name" value="DNA RECOMBINASE-RELATED"/>
    <property type="match status" value="1"/>
</dbReference>
<dbReference type="CDD" id="cd03768">
    <property type="entry name" value="SR_ResInv"/>
    <property type="match status" value="1"/>
</dbReference>
<gene>
    <name evidence="4" type="ORF">NE398_16075</name>
</gene>
<keyword evidence="5" id="KW-1185">Reference proteome</keyword>
<evidence type="ECO:0000313" key="5">
    <source>
        <dbReference type="Proteomes" id="UP001141183"/>
    </source>
</evidence>